<comment type="caution">
    <text evidence="1">The sequence shown here is derived from an EMBL/GenBank/DDBJ whole genome shotgun (WGS) entry which is preliminary data.</text>
</comment>
<dbReference type="AlphaFoldDB" id="A0A0F9CGI4"/>
<evidence type="ECO:0000313" key="1">
    <source>
        <dbReference type="EMBL" id="KKL48423.1"/>
    </source>
</evidence>
<dbReference type="EMBL" id="LAZR01033325">
    <property type="protein sequence ID" value="KKL48423.1"/>
    <property type="molecule type" value="Genomic_DNA"/>
</dbReference>
<proteinExistence type="predicted"/>
<name>A0A0F9CGI4_9ZZZZ</name>
<protein>
    <submittedName>
        <fullName evidence="1">Uncharacterized protein</fullName>
    </submittedName>
</protein>
<accession>A0A0F9CGI4</accession>
<gene>
    <name evidence="1" type="ORF">LCGC14_2325650</name>
</gene>
<sequence length="125" mass="14259">MRRPRRKRSGGLLLCADDTARFYEACVGVWNVHYQSVVKVSLFSDEKPVEINGIDDLPDFDDVFLDVLADCGGASYGLGNNWSINWDTFYQCLEMEGWDMQDMDGPADNKIRRVVQKMVREGEIS</sequence>
<reference evidence="1" key="1">
    <citation type="journal article" date="2015" name="Nature">
        <title>Complex archaea that bridge the gap between prokaryotes and eukaryotes.</title>
        <authorList>
            <person name="Spang A."/>
            <person name="Saw J.H."/>
            <person name="Jorgensen S.L."/>
            <person name="Zaremba-Niedzwiedzka K."/>
            <person name="Martijn J."/>
            <person name="Lind A.E."/>
            <person name="van Eijk R."/>
            <person name="Schleper C."/>
            <person name="Guy L."/>
            <person name="Ettema T.J."/>
        </authorList>
    </citation>
    <scope>NUCLEOTIDE SEQUENCE</scope>
</reference>
<organism evidence="1">
    <name type="scientific">marine sediment metagenome</name>
    <dbReference type="NCBI Taxonomy" id="412755"/>
    <lineage>
        <taxon>unclassified sequences</taxon>
        <taxon>metagenomes</taxon>
        <taxon>ecological metagenomes</taxon>
    </lineage>
</organism>